<dbReference type="AlphaFoldDB" id="A0A225SYJ1"/>
<gene>
    <name evidence="5" type="ORF">CEJ45_03915</name>
</gene>
<dbReference type="EMBL" id="NJGV01000002">
    <property type="protein sequence ID" value="OWY36361.1"/>
    <property type="molecule type" value="Genomic_DNA"/>
</dbReference>
<dbReference type="InterPro" id="IPR036061">
    <property type="entry name" value="CheW-like_dom_sf"/>
</dbReference>
<dbReference type="GO" id="GO:0005829">
    <property type="term" value="C:cytosol"/>
    <property type="evidence" value="ECO:0007669"/>
    <property type="project" value="TreeGrafter"/>
</dbReference>
<evidence type="ECO:0000259" key="4">
    <source>
        <dbReference type="PROSITE" id="PS50851"/>
    </source>
</evidence>
<proteinExistence type="predicted"/>
<protein>
    <recommendedName>
        <fullName evidence="2">Chemotaxis protein CheW</fullName>
    </recommendedName>
</protein>
<dbReference type="PROSITE" id="PS50851">
    <property type="entry name" value="CHEW"/>
    <property type="match status" value="3"/>
</dbReference>
<evidence type="ECO:0000313" key="5">
    <source>
        <dbReference type="EMBL" id="OWY36361.1"/>
    </source>
</evidence>
<dbReference type="GO" id="GO:0007165">
    <property type="term" value="P:signal transduction"/>
    <property type="evidence" value="ECO:0007669"/>
    <property type="project" value="InterPro"/>
</dbReference>
<dbReference type="Gene3D" id="2.40.50.180">
    <property type="entry name" value="CheA-289, Domain 4"/>
    <property type="match status" value="3"/>
</dbReference>
<comment type="subcellular location">
    <subcellularLocation>
        <location evidence="1">Cytoplasm</location>
    </subcellularLocation>
</comment>
<evidence type="ECO:0000256" key="2">
    <source>
        <dbReference type="ARBA" id="ARBA00021483"/>
    </source>
</evidence>
<dbReference type="PANTHER" id="PTHR22617">
    <property type="entry name" value="CHEMOTAXIS SENSOR HISTIDINE KINASE-RELATED"/>
    <property type="match status" value="1"/>
</dbReference>
<dbReference type="Pfam" id="PF01584">
    <property type="entry name" value="CheW"/>
    <property type="match status" value="3"/>
</dbReference>
<name>A0A225SYJ1_9BURK</name>
<dbReference type="Proteomes" id="UP000214747">
    <property type="component" value="Unassembled WGS sequence"/>
</dbReference>
<sequence>MNDASLIEPEAAPAAIAPAPGAVIPQACSGAADDDLPPPAAGDTELRQFVTFTVGDEVFGVDMAPVQEIIRVPEVVHVPLAPQALLGLANLRGKVLPIVSLSRIFGLPDRPADDASRAVVIDLGQPLGFVVDHVASVVGVDLRQIEDVACIASSVRTELLSGLIKDVGGHPMIMVLDFARLVAAEFAEASAGSRNGQAPIDGGNAEDVQAQAGDELQLVSFMVAGQEYAVAIEDVQEIVQMPQSIVQVPHAEPHVLGIMTLRNRLLPLVSLRHLFGLPPRQQDHSSRIAVVAPAAGESTGAVGVVIDTVNEVLRVALGTVEAVPTLLARDKGMADIARICRLDNGKRLVSVIDAVSLLRQPAIETLLEDNEMNQDKQPETRSDDEEQVVVFRFGDEEFGVPIDSVQEIVRVPEQLTHVPRAPAFVEGVINLRGAVLPVIDLRMRLGLPRVARSDRQRIMVFLIDQVCTGFIVDSVAEVLKIERRAIGPAPSLSSQQVRLLSRMANIEKQKRMIQLVEPRYLVEGEELALLAGMGQDA</sequence>
<evidence type="ECO:0000313" key="6">
    <source>
        <dbReference type="Proteomes" id="UP000214747"/>
    </source>
</evidence>
<dbReference type="SMART" id="SM00260">
    <property type="entry name" value="CheW"/>
    <property type="match status" value="3"/>
</dbReference>
<dbReference type="InterPro" id="IPR002545">
    <property type="entry name" value="CheW-lke_dom"/>
</dbReference>
<dbReference type="GO" id="GO:0006935">
    <property type="term" value="P:chemotaxis"/>
    <property type="evidence" value="ECO:0007669"/>
    <property type="project" value="InterPro"/>
</dbReference>
<keyword evidence="6" id="KW-1185">Reference proteome</keyword>
<feature type="domain" description="CheW-like" evidence="4">
    <location>
        <begin position="385"/>
        <end position="527"/>
    </location>
</feature>
<dbReference type="PANTHER" id="PTHR22617:SF45">
    <property type="entry name" value="CHEMOTAXIS PROTEIN CHEW"/>
    <property type="match status" value="1"/>
</dbReference>
<dbReference type="SUPFAM" id="SSF50341">
    <property type="entry name" value="CheW-like"/>
    <property type="match status" value="3"/>
</dbReference>
<evidence type="ECO:0000256" key="1">
    <source>
        <dbReference type="ARBA" id="ARBA00004496"/>
    </source>
</evidence>
<dbReference type="RefSeq" id="WP_088753894.1">
    <property type="nucleotide sequence ID" value="NZ_JARJFG010000018.1"/>
</dbReference>
<reference evidence="5 6" key="1">
    <citation type="journal article" date="2010" name="Int. J. Syst. Evol. Microbiol.">
        <title>Reclassification of Herbaspirillum putei as a later heterotypic synonym of Herbaspirillum huttiense, with the description of H. huttiense subsp. huttiense subsp. nov. and H. huttiense subsp. putei subsp. nov., comb. nov., and description of Herbaspirillum aquaticum sp. nov.</title>
        <authorList>
            <person name="Dobritsa A.P."/>
            <person name="Reddy M.C."/>
            <person name="Samadpour M."/>
        </authorList>
    </citation>
    <scope>NUCLEOTIDE SEQUENCE [LARGE SCALE GENOMIC DNA]</scope>
    <source>
        <strain evidence="5 6">IEH 4430</strain>
    </source>
</reference>
<dbReference type="InterPro" id="IPR039315">
    <property type="entry name" value="CheW"/>
</dbReference>
<keyword evidence="3" id="KW-0963">Cytoplasm</keyword>
<organism evidence="5 6">
    <name type="scientific">Herbaspirillum aquaticum</name>
    <dbReference type="NCBI Taxonomy" id="568783"/>
    <lineage>
        <taxon>Bacteria</taxon>
        <taxon>Pseudomonadati</taxon>
        <taxon>Pseudomonadota</taxon>
        <taxon>Betaproteobacteria</taxon>
        <taxon>Burkholderiales</taxon>
        <taxon>Oxalobacteraceae</taxon>
        <taxon>Herbaspirillum</taxon>
    </lineage>
</organism>
<feature type="domain" description="CheW-like" evidence="4">
    <location>
        <begin position="215"/>
        <end position="363"/>
    </location>
</feature>
<evidence type="ECO:0000256" key="3">
    <source>
        <dbReference type="ARBA" id="ARBA00022490"/>
    </source>
</evidence>
<dbReference type="Gene3D" id="2.30.30.40">
    <property type="entry name" value="SH3 Domains"/>
    <property type="match status" value="3"/>
</dbReference>
<comment type="caution">
    <text evidence="5">The sequence shown here is derived from an EMBL/GenBank/DDBJ whole genome shotgun (WGS) entry which is preliminary data.</text>
</comment>
<feature type="domain" description="CheW-like" evidence="4">
    <location>
        <begin position="46"/>
        <end position="187"/>
    </location>
</feature>
<accession>A0A225SYJ1</accession>